<dbReference type="PROSITE" id="PS51257">
    <property type="entry name" value="PROKAR_LIPOPROTEIN"/>
    <property type="match status" value="1"/>
</dbReference>
<dbReference type="GeneID" id="98916799"/>
<proteinExistence type="predicted"/>
<evidence type="ECO:0008006" key="4">
    <source>
        <dbReference type="Google" id="ProtNLM"/>
    </source>
</evidence>
<dbReference type="RefSeq" id="WP_066450132.1">
    <property type="nucleotide sequence ID" value="NZ_CAUWFI010000033.1"/>
</dbReference>
<evidence type="ECO:0000313" key="3">
    <source>
        <dbReference type="Proteomes" id="UP000295515"/>
    </source>
</evidence>
<keyword evidence="1" id="KW-0732">Signal</keyword>
<dbReference type="EMBL" id="SMCQ01000036">
    <property type="protein sequence ID" value="TCV91070.1"/>
    <property type="molecule type" value="Genomic_DNA"/>
</dbReference>
<accession>A0A4R3YG04</accession>
<dbReference type="Proteomes" id="UP000295515">
    <property type="component" value="Unassembled WGS sequence"/>
</dbReference>
<evidence type="ECO:0000256" key="1">
    <source>
        <dbReference type="SAM" id="SignalP"/>
    </source>
</evidence>
<feature type="signal peptide" evidence="1">
    <location>
        <begin position="1"/>
        <end position="21"/>
    </location>
</feature>
<dbReference type="AlphaFoldDB" id="A0A4R3YG04"/>
<reference evidence="2 3" key="1">
    <citation type="submission" date="2019-03" db="EMBL/GenBank/DDBJ databases">
        <title>Genomic Encyclopedia of Type Strains, Phase IV (KMG-IV): sequencing the most valuable type-strain genomes for metagenomic binning, comparative biology and taxonomic classification.</title>
        <authorList>
            <person name="Goeker M."/>
        </authorList>
    </citation>
    <scope>NUCLEOTIDE SEQUENCE [LARGE SCALE GENOMIC DNA]</scope>
    <source>
        <strain evidence="2 3">DSM 29487</strain>
    </source>
</reference>
<organism evidence="2 3">
    <name type="scientific">Longibaculum muris</name>
    <dbReference type="NCBI Taxonomy" id="1796628"/>
    <lineage>
        <taxon>Bacteria</taxon>
        <taxon>Bacillati</taxon>
        <taxon>Bacillota</taxon>
        <taxon>Erysipelotrichia</taxon>
        <taxon>Erysipelotrichales</taxon>
        <taxon>Coprobacillaceae</taxon>
        <taxon>Longibaculum</taxon>
    </lineage>
</organism>
<gene>
    <name evidence="2" type="ORF">EDD60_1367</name>
</gene>
<name>A0A4R3YG04_9FIRM</name>
<comment type="caution">
    <text evidence="2">The sequence shown here is derived from an EMBL/GenBank/DDBJ whole genome shotgun (WGS) entry which is preliminary data.</text>
</comment>
<sequence>MKKLLMLLLCGGLLAACSSNYSVKVSDSDKVIVSGSELNITKQDYFDYLLKTSGANEVLDEVLLSIADKELTDQKAIDKQVKEEEKTYEQYADGGLDKYAKSLGYSSKDDFVNEKIVPVVKLNMLTKKYIEENLETMISEYQVVSFKKIVVDKESAALAIIKEATTKEAFDKKLKEAGTNGEDAGIVTKNSSLDDNLKKKLKDLSKLDKDGVYSEAIKLSDDKYAVVYVYDTDHKNKDDLIEALANDSNAKEDVEAKYLKKYHFTVNDDKLAKEIKNISDQYLE</sequence>
<feature type="chain" id="PRO_5039037055" description="Foldase protein PrsA" evidence="1">
    <location>
        <begin position="22"/>
        <end position="284"/>
    </location>
</feature>
<keyword evidence="3" id="KW-1185">Reference proteome</keyword>
<protein>
    <recommendedName>
        <fullName evidence="4">Foldase protein PrsA</fullName>
    </recommendedName>
</protein>
<evidence type="ECO:0000313" key="2">
    <source>
        <dbReference type="EMBL" id="TCV91070.1"/>
    </source>
</evidence>